<keyword evidence="2" id="KW-0560">Oxidoreductase</keyword>
<dbReference type="PANTHER" id="PTHR11496">
    <property type="entry name" value="ALCOHOL DEHYDROGENASE"/>
    <property type="match status" value="1"/>
</dbReference>
<evidence type="ECO:0000256" key="1">
    <source>
        <dbReference type="ARBA" id="ARBA00007358"/>
    </source>
</evidence>
<feature type="domain" description="Alcohol dehydrogenase iron-type/glycerol dehydrogenase GldA" evidence="4">
    <location>
        <begin position="16"/>
        <end position="159"/>
    </location>
</feature>
<accession>A0ABS9Y0N1</accession>
<dbReference type="Gene3D" id="3.40.50.1970">
    <property type="match status" value="1"/>
</dbReference>
<evidence type="ECO:0000313" key="7">
    <source>
        <dbReference type="Proteomes" id="UP001165269"/>
    </source>
</evidence>
<feature type="domain" description="Fe-containing alcohol dehydrogenase-like C-terminal" evidence="5">
    <location>
        <begin position="171"/>
        <end position="352"/>
    </location>
</feature>
<dbReference type="CDD" id="cd08177">
    <property type="entry name" value="MAR"/>
    <property type="match status" value="1"/>
</dbReference>
<dbReference type="InterPro" id="IPR034786">
    <property type="entry name" value="MAR"/>
</dbReference>
<dbReference type="Pfam" id="PF25137">
    <property type="entry name" value="ADH_Fe_C"/>
    <property type="match status" value="1"/>
</dbReference>
<evidence type="ECO:0000256" key="3">
    <source>
        <dbReference type="ARBA" id="ARBA00023027"/>
    </source>
</evidence>
<dbReference type="Gene3D" id="1.20.1090.10">
    <property type="entry name" value="Dehydroquinate synthase-like - alpha domain"/>
    <property type="match status" value="1"/>
</dbReference>
<evidence type="ECO:0000256" key="2">
    <source>
        <dbReference type="ARBA" id="ARBA00023002"/>
    </source>
</evidence>
<proteinExistence type="inferred from homology"/>
<evidence type="ECO:0000313" key="6">
    <source>
        <dbReference type="EMBL" id="MCI3270744.1"/>
    </source>
</evidence>
<name>A0ABS9Y0N1_9ACTN</name>
<dbReference type="EMBL" id="JALDAY010000002">
    <property type="protein sequence ID" value="MCI3270744.1"/>
    <property type="molecule type" value="Genomic_DNA"/>
</dbReference>
<organism evidence="6 7">
    <name type="scientific">Streptomyces cylindrosporus</name>
    <dbReference type="NCBI Taxonomy" id="2927583"/>
    <lineage>
        <taxon>Bacteria</taxon>
        <taxon>Bacillati</taxon>
        <taxon>Actinomycetota</taxon>
        <taxon>Actinomycetes</taxon>
        <taxon>Kitasatosporales</taxon>
        <taxon>Streptomycetaceae</taxon>
        <taxon>Streptomyces</taxon>
    </lineage>
</organism>
<dbReference type="Pfam" id="PF00465">
    <property type="entry name" value="Fe-ADH"/>
    <property type="match status" value="1"/>
</dbReference>
<dbReference type="SUPFAM" id="SSF56796">
    <property type="entry name" value="Dehydroquinate synthase-like"/>
    <property type="match status" value="1"/>
</dbReference>
<keyword evidence="7" id="KW-1185">Reference proteome</keyword>
<keyword evidence="3" id="KW-0520">NAD</keyword>
<sequence length="364" mass="37956">MNVIPGGHDFTVPALPTRVLFGPGRITALGDELATTAPGPALLLCSDSGRELARRLTAELPGTVMGVFDQARMHVPRHTVEAARKAAATVGARVCVAVGGGSAIGLAKALALEAGLPYLAIPTTYSGSEMTPVWGITEGGIKTTGRAEKVRPVTVIYDPDLTYSLPPDVSVTSGLNAVAHAAEALYAPDRSPLTDLMAQEAVQAMTDSLPAVAARPTAIRARSAALYAAWLCGMCLGLTTMSLHHKLCHALGGTLDLPHSATHAVLLPHTLAFNLEGAPEARTLMARALGHDDPPARLWRLNQKLGVPASLRALGADRADLATVVDQALSVPYANPRPVDRDSLDTILTAAFTGDAPRPLPRTT</sequence>
<comment type="similarity">
    <text evidence="1">Belongs to the iron-containing alcohol dehydrogenase family.</text>
</comment>
<dbReference type="InterPro" id="IPR039697">
    <property type="entry name" value="Alcohol_dehydrogenase_Fe"/>
</dbReference>
<comment type="caution">
    <text evidence="6">The sequence shown here is derived from an EMBL/GenBank/DDBJ whole genome shotgun (WGS) entry which is preliminary data.</text>
</comment>
<evidence type="ECO:0000259" key="5">
    <source>
        <dbReference type="Pfam" id="PF25137"/>
    </source>
</evidence>
<evidence type="ECO:0000259" key="4">
    <source>
        <dbReference type="Pfam" id="PF00465"/>
    </source>
</evidence>
<protein>
    <submittedName>
        <fullName evidence="6">Maleylacetate reductase</fullName>
    </submittedName>
</protein>
<dbReference type="PANTHER" id="PTHR11496:SF102">
    <property type="entry name" value="ALCOHOL DEHYDROGENASE 4"/>
    <property type="match status" value="1"/>
</dbReference>
<dbReference type="Proteomes" id="UP001165269">
    <property type="component" value="Unassembled WGS sequence"/>
</dbReference>
<dbReference type="InterPro" id="IPR056798">
    <property type="entry name" value="ADH_Fe_C"/>
</dbReference>
<dbReference type="RefSeq" id="WP_242762117.1">
    <property type="nucleotide sequence ID" value="NZ_JALDAY010000002.1"/>
</dbReference>
<gene>
    <name evidence="6" type="ORF">MQP27_06415</name>
</gene>
<dbReference type="InterPro" id="IPR001670">
    <property type="entry name" value="ADH_Fe/GldA"/>
</dbReference>
<reference evidence="6" key="1">
    <citation type="submission" date="2022-03" db="EMBL/GenBank/DDBJ databases">
        <title>Streptomyces 7R015 and 7R016 isolated from Barleria lupulina in Thailand.</title>
        <authorList>
            <person name="Kanchanasin P."/>
            <person name="Phongsopitanun W."/>
            <person name="Tanasupawat S."/>
        </authorList>
    </citation>
    <scope>NUCLEOTIDE SEQUENCE</scope>
    <source>
        <strain evidence="6">7R015</strain>
    </source>
</reference>